<protein>
    <submittedName>
        <fullName evidence="2">Uncharacterized protein</fullName>
    </submittedName>
</protein>
<feature type="non-terminal residue" evidence="2">
    <location>
        <position position="203"/>
    </location>
</feature>
<dbReference type="AlphaFoldDB" id="A0A5E4Q9E3"/>
<keyword evidence="3" id="KW-1185">Reference proteome</keyword>
<accession>A0A5E4Q9E3</accession>
<feature type="region of interest" description="Disordered" evidence="1">
    <location>
        <begin position="1"/>
        <end position="20"/>
    </location>
</feature>
<evidence type="ECO:0000256" key="1">
    <source>
        <dbReference type="SAM" id="MobiDB-lite"/>
    </source>
</evidence>
<feature type="non-terminal residue" evidence="2">
    <location>
        <position position="1"/>
    </location>
</feature>
<dbReference type="Proteomes" id="UP000324832">
    <property type="component" value="Unassembled WGS sequence"/>
</dbReference>
<sequence>NNASPREVATDADNLPPPPAFLLQPDSDIHGHPGINVAETVKQLTELKHMPASPGLLRRTIQNQNTQQQPSFQSQNQNFQGQNQNFQGQNQNFQGQSQNFQGQSQNHEGQNDNQNQMLSTFQQAKSNFASTGNVNPIYGQTGHRIMAFENSMYLRKNSINSSNSDLFRDSVKMEDKRQSEGIYASPTTRHSARSHSADRHRPQ</sequence>
<proteinExistence type="predicted"/>
<feature type="compositionally biased region" description="Basic and acidic residues" evidence="1">
    <location>
        <begin position="166"/>
        <end position="179"/>
    </location>
</feature>
<evidence type="ECO:0000313" key="2">
    <source>
        <dbReference type="EMBL" id="VVC93921.1"/>
    </source>
</evidence>
<name>A0A5E4Q9E3_9NEOP</name>
<organism evidence="2 3">
    <name type="scientific">Leptidea sinapis</name>
    <dbReference type="NCBI Taxonomy" id="189913"/>
    <lineage>
        <taxon>Eukaryota</taxon>
        <taxon>Metazoa</taxon>
        <taxon>Ecdysozoa</taxon>
        <taxon>Arthropoda</taxon>
        <taxon>Hexapoda</taxon>
        <taxon>Insecta</taxon>
        <taxon>Pterygota</taxon>
        <taxon>Neoptera</taxon>
        <taxon>Endopterygota</taxon>
        <taxon>Lepidoptera</taxon>
        <taxon>Glossata</taxon>
        <taxon>Ditrysia</taxon>
        <taxon>Papilionoidea</taxon>
        <taxon>Pieridae</taxon>
        <taxon>Dismorphiinae</taxon>
        <taxon>Leptidea</taxon>
    </lineage>
</organism>
<evidence type="ECO:0000313" key="3">
    <source>
        <dbReference type="Proteomes" id="UP000324832"/>
    </source>
</evidence>
<feature type="compositionally biased region" description="Low complexity" evidence="1">
    <location>
        <begin position="63"/>
        <end position="106"/>
    </location>
</feature>
<feature type="region of interest" description="Disordered" evidence="1">
    <location>
        <begin position="160"/>
        <end position="203"/>
    </location>
</feature>
<gene>
    <name evidence="2" type="ORF">LSINAPIS_LOCUS6014</name>
</gene>
<dbReference type="EMBL" id="FZQP02001815">
    <property type="protein sequence ID" value="VVC93921.1"/>
    <property type="molecule type" value="Genomic_DNA"/>
</dbReference>
<reference evidence="2 3" key="1">
    <citation type="submission" date="2017-07" db="EMBL/GenBank/DDBJ databases">
        <authorList>
            <person name="Talla V."/>
            <person name="Backstrom N."/>
        </authorList>
    </citation>
    <scope>NUCLEOTIDE SEQUENCE [LARGE SCALE GENOMIC DNA]</scope>
</reference>
<feature type="region of interest" description="Disordered" evidence="1">
    <location>
        <begin position="63"/>
        <end position="113"/>
    </location>
</feature>